<organism evidence="2 3">
    <name type="scientific">Teratosphaeria destructans</name>
    <dbReference type="NCBI Taxonomy" id="418781"/>
    <lineage>
        <taxon>Eukaryota</taxon>
        <taxon>Fungi</taxon>
        <taxon>Dikarya</taxon>
        <taxon>Ascomycota</taxon>
        <taxon>Pezizomycotina</taxon>
        <taxon>Dothideomycetes</taxon>
        <taxon>Dothideomycetidae</taxon>
        <taxon>Mycosphaerellales</taxon>
        <taxon>Teratosphaeriaceae</taxon>
        <taxon>Teratosphaeria</taxon>
    </lineage>
</organism>
<comment type="caution">
    <text evidence="2">The sequence shown here is derived from an EMBL/GenBank/DDBJ whole genome shotgun (WGS) entry which is preliminary data.</text>
</comment>
<dbReference type="AlphaFoldDB" id="A0A9W7T2A2"/>
<reference evidence="2 3" key="1">
    <citation type="journal article" date="2018" name="IMA Fungus">
        <title>IMA Genome-F 10: Nine draft genome sequences of Claviceps purpurea s.lat., including C. arundinis, C. humidiphila, and C. cf. spartinae, pseudomolecules for the pitch canker pathogen Fusarium circinatum, draft genome of Davidsoniella eucalypti, Grosmannia galeiformis, Quambalaria eucalypti, and Teratosphaeria destructans.</title>
        <authorList>
            <person name="Wingfield B.D."/>
            <person name="Liu M."/>
            <person name="Nguyen H.D."/>
            <person name="Lane F.A."/>
            <person name="Morgan S.W."/>
            <person name="De Vos L."/>
            <person name="Wilken P.M."/>
            <person name="Duong T.A."/>
            <person name="Aylward J."/>
            <person name="Coetzee M.P."/>
            <person name="Dadej K."/>
            <person name="De Beer Z.W."/>
            <person name="Findlay W."/>
            <person name="Havenga M."/>
            <person name="Kolarik M."/>
            <person name="Menzies J.G."/>
            <person name="Naidoo K."/>
            <person name="Pochopski O."/>
            <person name="Shoukouhi P."/>
            <person name="Santana Q.C."/>
            <person name="Seifert K.A."/>
            <person name="Soal N."/>
            <person name="Steenkamp E.T."/>
            <person name="Tatham C.T."/>
            <person name="van der Nest M.A."/>
            <person name="Wingfield M.J."/>
        </authorList>
    </citation>
    <scope>NUCLEOTIDE SEQUENCE [LARGE SCALE GENOMIC DNA]</scope>
    <source>
        <strain evidence="2">CMW44962</strain>
    </source>
</reference>
<feature type="compositionally biased region" description="Basic and acidic residues" evidence="1">
    <location>
        <begin position="41"/>
        <end position="76"/>
    </location>
</feature>
<evidence type="ECO:0000313" key="2">
    <source>
        <dbReference type="EMBL" id="KAH9845680.1"/>
    </source>
</evidence>
<evidence type="ECO:0000313" key="3">
    <source>
        <dbReference type="Proteomes" id="UP001138500"/>
    </source>
</evidence>
<sequence length="179" mass="19158">MKPDIAKAQRGPSDETGDSTEVQQPLECLRRASGPQTEVRQGPEEPGRDDRDIRDAVLGRAAEDLRELPIRRHGDEDAGADPAVAVAGRPGRDQDAGVHDRGQGWDPRVLDRDDPRRGVGVAGAGDERRVLRGDDQADEQRAEDVEEGDAVGDGLGGAGDRAMRFTDSAAPMTTVSMPM</sequence>
<feature type="region of interest" description="Disordered" evidence="1">
    <location>
        <begin position="1"/>
        <end position="164"/>
    </location>
</feature>
<gene>
    <name evidence="2" type="ORF">Tdes44962_MAKER06439</name>
</gene>
<evidence type="ECO:0000256" key="1">
    <source>
        <dbReference type="SAM" id="MobiDB-lite"/>
    </source>
</evidence>
<dbReference type="Proteomes" id="UP001138500">
    <property type="component" value="Unassembled WGS sequence"/>
</dbReference>
<keyword evidence="3" id="KW-1185">Reference proteome</keyword>
<name>A0A9W7T2A2_9PEZI</name>
<proteinExistence type="predicted"/>
<accession>A0A9W7T2A2</accession>
<dbReference type="EMBL" id="RIBY02000003">
    <property type="protein sequence ID" value="KAH9845680.1"/>
    <property type="molecule type" value="Genomic_DNA"/>
</dbReference>
<feature type="compositionally biased region" description="Basic and acidic residues" evidence="1">
    <location>
        <begin position="90"/>
        <end position="117"/>
    </location>
</feature>
<reference evidence="2 3" key="2">
    <citation type="journal article" date="2021" name="Curr. Genet.">
        <title>Genetic response to nitrogen starvation in the aggressive Eucalyptus foliar pathogen Teratosphaeria destructans.</title>
        <authorList>
            <person name="Havenga M."/>
            <person name="Wingfield B.D."/>
            <person name="Wingfield M.J."/>
            <person name="Dreyer L.L."/>
            <person name="Roets F."/>
            <person name="Aylward J."/>
        </authorList>
    </citation>
    <scope>NUCLEOTIDE SEQUENCE [LARGE SCALE GENOMIC DNA]</scope>
    <source>
        <strain evidence="2">CMW44962</strain>
    </source>
</reference>
<protein>
    <submittedName>
        <fullName evidence="2">AAT family amino acid transporter</fullName>
    </submittedName>
</protein>
<feature type="compositionally biased region" description="Low complexity" evidence="1">
    <location>
        <begin position="80"/>
        <end position="89"/>
    </location>
</feature>
<feature type="compositionally biased region" description="Basic and acidic residues" evidence="1">
    <location>
        <begin position="125"/>
        <end position="143"/>
    </location>
</feature>